<dbReference type="Proteomes" id="UP000503144">
    <property type="component" value="Chromosome"/>
</dbReference>
<gene>
    <name evidence="2" type="ORF">HF324_32830</name>
    <name evidence="1" type="ORF">HF329_32915</name>
</gene>
<evidence type="ECO:0008006" key="5">
    <source>
        <dbReference type="Google" id="ProtNLM"/>
    </source>
</evidence>
<proteinExistence type="predicted"/>
<name>A0AAE7DB04_9BACT</name>
<evidence type="ECO:0000313" key="1">
    <source>
        <dbReference type="EMBL" id="QJB35852.1"/>
    </source>
</evidence>
<dbReference type="EMBL" id="CP051204">
    <property type="protein sequence ID" value="QJB42376.1"/>
    <property type="molecule type" value="Genomic_DNA"/>
</dbReference>
<dbReference type="Proteomes" id="UP000502421">
    <property type="component" value="Chromosome"/>
</dbReference>
<reference evidence="3 4" key="1">
    <citation type="submission" date="2020-04" db="EMBL/GenBank/DDBJ databases">
        <authorList>
            <person name="Kittiwongwattana C."/>
        </authorList>
    </citation>
    <scope>NUCLEOTIDE SEQUENCE [LARGE SCALE GENOMIC DNA]</scope>
    <source>
        <strain evidence="2 4">1303</strain>
        <strain evidence="3">1310</strain>
    </source>
</reference>
<evidence type="ECO:0000313" key="3">
    <source>
        <dbReference type="Proteomes" id="UP000502421"/>
    </source>
</evidence>
<organism evidence="1 3">
    <name type="scientific">Chitinophaga oryzae</name>
    <dbReference type="NCBI Taxonomy" id="2725414"/>
    <lineage>
        <taxon>Bacteria</taxon>
        <taxon>Pseudomonadati</taxon>
        <taxon>Bacteroidota</taxon>
        <taxon>Chitinophagia</taxon>
        <taxon>Chitinophagales</taxon>
        <taxon>Chitinophagaceae</taxon>
        <taxon>Chitinophaga</taxon>
    </lineage>
</organism>
<dbReference type="RefSeq" id="WP_168811314.1">
    <property type="nucleotide sequence ID" value="NZ_CP051204.2"/>
</dbReference>
<keyword evidence="4" id="KW-1185">Reference proteome</keyword>
<dbReference type="KEGG" id="coy:HF329_32915"/>
<accession>A0AAE7DB04</accession>
<protein>
    <recommendedName>
        <fullName evidence="5">Membrane bound FAD containing D-sorbitol dehydrogenase</fullName>
    </recommendedName>
</protein>
<reference evidence="1" key="2">
    <citation type="submission" date="2020-09" db="EMBL/GenBank/DDBJ databases">
        <authorList>
            <person name="Kittiwongwattana C."/>
        </authorList>
    </citation>
    <scope>NUCLEOTIDE SEQUENCE</scope>
    <source>
        <strain evidence="1">1310</strain>
    </source>
</reference>
<dbReference type="AlphaFoldDB" id="A0AAE7DB04"/>
<dbReference type="EMBL" id="CP051205">
    <property type="protein sequence ID" value="QJB35852.1"/>
    <property type="molecule type" value="Genomic_DNA"/>
</dbReference>
<evidence type="ECO:0000313" key="2">
    <source>
        <dbReference type="EMBL" id="QJB42376.1"/>
    </source>
</evidence>
<evidence type="ECO:0000313" key="4">
    <source>
        <dbReference type="Proteomes" id="UP000503144"/>
    </source>
</evidence>
<sequence>MEKTTAGLDAFLAISVPLTGYTRVALLATGMAQLYLDALHRIIGSAMTDEYLALTDRILKDTGGKEPALDRAIRQQLLASLQYGPITRNIIQLWYWGSWLQLPPDWVAKYGKGIKGNDNHFITPEAYQQGLIWNAMGSHPQGSKQPGFGSWSIAPMVS</sequence>